<gene>
    <name evidence="4" type="ORF">S01H4_39319</name>
</gene>
<reference evidence="4" key="1">
    <citation type="journal article" date="2014" name="Front. Microbiol.">
        <title>High frequency of phylogenetically diverse reductive dehalogenase-homologous genes in deep subseafloor sedimentary metagenomes.</title>
        <authorList>
            <person name="Kawai M."/>
            <person name="Futagami T."/>
            <person name="Toyoda A."/>
            <person name="Takaki Y."/>
            <person name="Nishi S."/>
            <person name="Hori S."/>
            <person name="Arai W."/>
            <person name="Tsubouchi T."/>
            <person name="Morono Y."/>
            <person name="Uchiyama I."/>
            <person name="Ito T."/>
            <person name="Fujiyama A."/>
            <person name="Inagaki F."/>
            <person name="Takami H."/>
        </authorList>
    </citation>
    <scope>NUCLEOTIDE SEQUENCE</scope>
    <source>
        <strain evidence="4">Expedition CK06-06</strain>
    </source>
</reference>
<dbReference type="InterPro" id="IPR016461">
    <property type="entry name" value="COMT-like"/>
</dbReference>
<dbReference type="GO" id="GO:0032259">
    <property type="term" value="P:methylation"/>
    <property type="evidence" value="ECO:0007669"/>
    <property type="project" value="UniProtKB-KW"/>
</dbReference>
<dbReference type="GO" id="GO:0008168">
    <property type="term" value="F:methyltransferase activity"/>
    <property type="evidence" value="ECO:0007669"/>
    <property type="project" value="UniProtKB-KW"/>
</dbReference>
<protein>
    <recommendedName>
        <fullName evidence="3">Methyltransferase domain-containing protein</fullName>
    </recommendedName>
</protein>
<evidence type="ECO:0000256" key="2">
    <source>
        <dbReference type="ARBA" id="ARBA00022679"/>
    </source>
</evidence>
<dbReference type="CDD" id="cd02440">
    <property type="entry name" value="AdoMet_MTases"/>
    <property type="match status" value="1"/>
</dbReference>
<evidence type="ECO:0000256" key="1">
    <source>
        <dbReference type="ARBA" id="ARBA00022603"/>
    </source>
</evidence>
<feature type="non-terminal residue" evidence="4">
    <location>
        <position position="1"/>
    </location>
</feature>
<name>X1DPQ3_9ZZZZ</name>
<sequence length="166" mass="18811">PIYGKSYYKELLKAIELTGSESILDFGSGAGVLAKKIVKELSYEGKLTCLDRSDAFLKKARKKLRKYTNVDFIWGDIREVGIPSNTFDIITISWVIHHLPKEELPDIIQSIVNALKSNGKVFVIEFLALPHGIAEEELFKLFNGMGLSESVVFRKKKTGIFEFRKK</sequence>
<dbReference type="Pfam" id="PF13649">
    <property type="entry name" value="Methyltransf_25"/>
    <property type="match status" value="1"/>
</dbReference>
<dbReference type="PANTHER" id="PTHR43861">
    <property type="entry name" value="TRANS-ACONITATE 2-METHYLTRANSFERASE-RELATED"/>
    <property type="match status" value="1"/>
</dbReference>
<feature type="domain" description="Methyltransferase" evidence="3">
    <location>
        <begin position="23"/>
        <end position="119"/>
    </location>
</feature>
<keyword evidence="1" id="KW-0489">Methyltransferase</keyword>
<evidence type="ECO:0000259" key="3">
    <source>
        <dbReference type="Pfam" id="PF13649"/>
    </source>
</evidence>
<dbReference type="EMBL" id="BART01021285">
    <property type="protein sequence ID" value="GAG98411.1"/>
    <property type="molecule type" value="Genomic_DNA"/>
</dbReference>
<dbReference type="PROSITE" id="PS51683">
    <property type="entry name" value="SAM_OMT_II"/>
    <property type="match status" value="1"/>
</dbReference>
<dbReference type="PANTHER" id="PTHR43861:SF1">
    <property type="entry name" value="TRANS-ACONITATE 2-METHYLTRANSFERASE"/>
    <property type="match status" value="1"/>
</dbReference>
<dbReference type="AlphaFoldDB" id="X1DPQ3"/>
<dbReference type="InterPro" id="IPR041698">
    <property type="entry name" value="Methyltransf_25"/>
</dbReference>
<proteinExistence type="predicted"/>
<organism evidence="4">
    <name type="scientific">marine sediment metagenome</name>
    <dbReference type="NCBI Taxonomy" id="412755"/>
    <lineage>
        <taxon>unclassified sequences</taxon>
        <taxon>metagenomes</taxon>
        <taxon>ecological metagenomes</taxon>
    </lineage>
</organism>
<dbReference type="SUPFAM" id="SSF53335">
    <property type="entry name" value="S-adenosyl-L-methionine-dependent methyltransferases"/>
    <property type="match status" value="1"/>
</dbReference>
<comment type="caution">
    <text evidence="4">The sequence shown here is derived from an EMBL/GenBank/DDBJ whole genome shotgun (WGS) entry which is preliminary data.</text>
</comment>
<evidence type="ECO:0000313" key="4">
    <source>
        <dbReference type="EMBL" id="GAG98411.1"/>
    </source>
</evidence>
<dbReference type="InterPro" id="IPR029063">
    <property type="entry name" value="SAM-dependent_MTases_sf"/>
</dbReference>
<accession>X1DPQ3</accession>
<keyword evidence="2" id="KW-0808">Transferase</keyword>
<dbReference type="Gene3D" id="3.40.50.150">
    <property type="entry name" value="Vaccinia Virus protein VP39"/>
    <property type="match status" value="1"/>
</dbReference>